<evidence type="ECO:0000256" key="3">
    <source>
        <dbReference type="ARBA" id="ARBA00022722"/>
    </source>
</evidence>
<feature type="binding site" evidence="13">
    <location>
        <position position="87"/>
    </location>
    <ligand>
        <name>Mg(2+)</name>
        <dbReference type="ChEBI" id="CHEBI:18420"/>
    </ligand>
</feature>
<reference evidence="15" key="1">
    <citation type="submission" date="2018-07" db="EMBL/GenBank/DDBJ databases">
        <authorList>
            <person name="Somerville V."/>
        </authorList>
    </citation>
    <scope>NUCLEOTIDE SEQUENCE</scope>
    <source>
        <strain evidence="15">NWC_2_2</strain>
    </source>
</reference>
<evidence type="ECO:0000256" key="7">
    <source>
        <dbReference type="ARBA" id="ARBA00022801"/>
    </source>
</evidence>
<evidence type="ECO:0000313" key="15">
    <source>
        <dbReference type="EMBL" id="AZA16182.1"/>
    </source>
</evidence>
<comment type="subcellular location">
    <subcellularLocation>
        <location evidence="1 13">Cytoplasm</location>
    </subcellularLocation>
</comment>
<accession>A0A061CH64</accession>
<comment type="function">
    <text evidence="13">Endonuclease that resolves Holliday junction intermediates in genetic recombination. Cleaves mobile four-strand junctions by introducing symmetrical nicks in paired strands. Promotes annealing of linear ssDNA with homologous dsDNA. Required for DNA repair, homologous recombination and chromosome segregation.</text>
</comment>
<evidence type="ECO:0000256" key="14">
    <source>
        <dbReference type="NCBIfam" id="TIGR00648"/>
    </source>
</evidence>
<dbReference type="GO" id="GO:0005737">
    <property type="term" value="C:cytoplasm"/>
    <property type="evidence" value="ECO:0007669"/>
    <property type="project" value="UniProtKB-SubCell"/>
</dbReference>
<dbReference type="EC" id="3.1.21.10" evidence="13 14"/>
<proteinExistence type="inferred from homology"/>
<dbReference type="SUPFAM" id="SSF52980">
    <property type="entry name" value="Restriction endonuclease-like"/>
    <property type="match status" value="1"/>
</dbReference>
<evidence type="ECO:0000256" key="8">
    <source>
        <dbReference type="ARBA" id="ARBA00022842"/>
    </source>
</evidence>
<keyword evidence="6 13" id="KW-0227">DNA damage</keyword>
<comment type="catalytic activity">
    <reaction evidence="13">
        <text>Endonucleolytic cleavage at a junction such as a reciprocal single-stranded crossover between two homologous DNA duplexes (Holliday junction).</text>
        <dbReference type="EC" id="3.1.21.10"/>
    </reaction>
</comment>
<name>A0A061CH64_LACDL</name>
<evidence type="ECO:0000256" key="1">
    <source>
        <dbReference type="ARBA" id="ARBA00004496"/>
    </source>
</evidence>
<dbReference type="GO" id="GO:0003676">
    <property type="term" value="F:nucleic acid binding"/>
    <property type="evidence" value="ECO:0007669"/>
    <property type="project" value="InterPro"/>
</dbReference>
<organism evidence="15">
    <name type="scientific">Lactobacillus delbrueckii subsp. lactis</name>
    <dbReference type="NCBI Taxonomy" id="29397"/>
    <lineage>
        <taxon>Bacteria</taxon>
        <taxon>Bacillati</taxon>
        <taxon>Bacillota</taxon>
        <taxon>Bacilli</taxon>
        <taxon>Lactobacillales</taxon>
        <taxon>Lactobacillaceae</taxon>
        <taxon>Lactobacillus</taxon>
    </lineage>
</organism>
<feature type="binding site" evidence="13">
    <location>
        <position position="89"/>
    </location>
    <ligand>
        <name>Mg(2+)</name>
        <dbReference type="ChEBI" id="CHEBI:18420"/>
    </ligand>
</feature>
<dbReference type="PIRSF" id="PIRSF037785">
    <property type="entry name" value="RecU"/>
    <property type="match status" value="1"/>
</dbReference>
<keyword evidence="10 13" id="KW-0234">DNA repair</keyword>
<evidence type="ECO:0000256" key="10">
    <source>
        <dbReference type="ARBA" id="ARBA00023204"/>
    </source>
</evidence>
<evidence type="ECO:0000256" key="13">
    <source>
        <dbReference type="HAMAP-Rule" id="MF_00130"/>
    </source>
</evidence>
<dbReference type="OrthoDB" id="9783592at2"/>
<gene>
    <name evidence="13" type="primary">recU</name>
    <name evidence="15" type="ORF">DQL93_06340</name>
</gene>
<evidence type="ECO:0000256" key="6">
    <source>
        <dbReference type="ARBA" id="ARBA00022763"/>
    </source>
</evidence>
<dbReference type="GO" id="GO:0008821">
    <property type="term" value="F:crossover junction DNA endonuclease activity"/>
    <property type="evidence" value="ECO:0007669"/>
    <property type="project" value="UniProtKB-EC"/>
</dbReference>
<dbReference type="InterPro" id="IPR011856">
    <property type="entry name" value="tRNA_endonuc-like_dom_sf"/>
</dbReference>
<comment type="cofactor">
    <cofactor evidence="13">
        <name>Mg(2+)</name>
        <dbReference type="ChEBI" id="CHEBI:18420"/>
    </cofactor>
    <text evidence="13">Binds 1 Mg(2+) ion per subunit.</text>
</comment>
<dbReference type="GO" id="GO:0006310">
    <property type="term" value="P:DNA recombination"/>
    <property type="evidence" value="ECO:0007669"/>
    <property type="project" value="UniProtKB-UniRule"/>
</dbReference>
<evidence type="ECO:0000256" key="5">
    <source>
        <dbReference type="ARBA" id="ARBA00022759"/>
    </source>
</evidence>
<keyword evidence="4 13" id="KW-0479">Metal-binding</keyword>
<dbReference type="Gene3D" id="3.40.1350.10">
    <property type="match status" value="1"/>
</dbReference>
<dbReference type="EMBL" id="CP031023">
    <property type="protein sequence ID" value="AZA16182.1"/>
    <property type="molecule type" value="Genomic_DNA"/>
</dbReference>
<evidence type="ECO:0000256" key="2">
    <source>
        <dbReference type="ARBA" id="ARBA00022490"/>
    </source>
</evidence>
<evidence type="ECO:0000256" key="11">
    <source>
        <dbReference type="ARBA" id="ARBA00023447"/>
    </source>
</evidence>
<feature type="binding site" evidence="13">
    <location>
        <position position="102"/>
    </location>
    <ligand>
        <name>Mg(2+)</name>
        <dbReference type="ChEBI" id="CHEBI:18420"/>
    </ligand>
</feature>
<dbReference type="HAMAP" id="MF_00130">
    <property type="entry name" value="RecU"/>
    <property type="match status" value="1"/>
</dbReference>
<dbReference type="GO" id="GO:0007059">
    <property type="term" value="P:chromosome segregation"/>
    <property type="evidence" value="ECO:0007669"/>
    <property type="project" value="UniProtKB-UniRule"/>
</dbReference>
<dbReference type="Pfam" id="PF03838">
    <property type="entry name" value="RecU"/>
    <property type="match status" value="1"/>
</dbReference>
<evidence type="ECO:0000256" key="9">
    <source>
        <dbReference type="ARBA" id="ARBA00023172"/>
    </source>
</evidence>
<dbReference type="NCBIfam" id="TIGR00648">
    <property type="entry name" value="recU"/>
    <property type="match status" value="1"/>
</dbReference>
<dbReference type="CDD" id="cd22354">
    <property type="entry name" value="RecU-like"/>
    <property type="match status" value="1"/>
</dbReference>
<dbReference type="GO" id="GO:0006281">
    <property type="term" value="P:DNA repair"/>
    <property type="evidence" value="ECO:0007669"/>
    <property type="project" value="UniProtKB-UniRule"/>
</dbReference>
<dbReference type="RefSeq" id="WP_003615052.1">
    <property type="nucleotide sequence ID" value="NZ_BJLK01000021.1"/>
</dbReference>
<evidence type="ECO:0000256" key="4">
    <source>
        <dbReference type="ARBA" id="ARBA00022723"/>
    </source>
</evidence>
<dbReference type="InterPro" id="IPR011335">
    <property type="entry name" value="Restrct_endonuc-II-like"/>
</dbReference>
<comment type="similarity">
    <text evidence="11 13">Belongs to the RecU family.</text>
</comment>
<dbReference type="AlphaFoldDB" id="A0A061CH64"/>
<evidence type="ECO:0000256" key="12">
    <source>
        <dbReference type="ARBA" id="ARBA00029523"/>
    </source>
</evidence>
<keyword evidence="7 13" id="KW-0378">Hydrolase</keyword>
<feature type="site" description="Transition state stabilizer" evidence="13">
    <location>
        <position position="104"/>
    </location>
</feature>
<keyword evidence="8 13" id="KW-0460">Magnesium</keyword>
<sequence>MVKYPTGSVMPLRAAQRQGEKALLKKASFSDRGMTLEQQINESNQYYLDAGIAVVHKKPTPIQIVKVDYPKRSRAVIREAYFRQASTTDYNGVYQGYYLDFEAKETRNKTSFPLKNFHEHQILHLEQCLDQEGICFALIGFMTLERYFVTPASFLIQAWQNWKAAGKSSMTLAEIEANSFEIKSGFWPALPYLEAVDRIIADRKQEHGNK</sequence>
<keyword evidence="5 13" id="KW-0255">Endonuclease</keyword>
<dbReference type="InterPro" id="IPR004612">
    <property type="entry name" value="Resolv_RecU"/>
</dbReference>
<dbReference type="NCBIfam" id="NF002584">
    <property type="entry name" value="PRK02234.1-5"/>
    <property type="match status" value="1"/>
</dbReference>
<protein>
    <recommendedName>
        <fullName evidence="12 13">Holliday junction resolvase RecU</fullName>
        <ecNumber evidence="13 14">3.1.21.10</ecNumber>
    </recommendedName>
    <alternativeName>
        <fullName evidence="13">Recombination protein U homolog</fullName>
    </alternativeName>
</protein>
<feature type="binding site" evidence="13">
    <location>
        <position position="121"/>
    </location>
    <ligand>
        <name>Mg(2+)</name>
        <dbReference type="ChEBI" id="CHEBI:18420"/>
    </ligand>
</feature>
<keyword evidence="2 13" id="KW-0963">Cytoplasm</keyword>
<keyword evidence="9 13" id="KW-0233">DNA recombination</keyword>
<dbReference type="GO" id="GO:0000287">
    <property type="term" value="F:magnesium ion binding"/>
    <property type="evidence" value="ECO:0007669"/>
    <property type="project" value="UniProtKB-UniRule"/>
</dbReference>
<keyword evidence="3 13" id="KW-0540">Nuclease</keyword>